<feature type="domain" description="Thioredoxin" evidence="2">
    <location>
        <begin position="51"/>
        <end position="178"/>
    </location>
</feature>
<keyword evidence="1" id="KW-0732">Signal</keyword>
<dbReference type="CDD" id="cd02947">
    <property type="entry name" value="TRX_family"/>
    <property type="match status" value="1"/>
</dbReference>
<dbReference type="InterPro" id="IPR036249">
    <property type="entry name" value="Thioredoxin-like_sf"/>
</dbReference>
<dbReference type="Proteomes" id="UP001262889">
    <property type="component" value="Unassembled WGS sequence"/>
</dbReference>
<dbReference type="Gene3D" id="3.40.30.10">
    <property type="entry name" value="Glutaredoxin"/>
    <property type="match status" value="1"/>
</dbReference>
<name>A0ABU3C5S4_9FLAO</name>
<evidence type="ECO:0000256" key="1">
    <source>
        <dbReference type="SAM" id="SignalP"/>
    </source>
</evidence>
<proteinExistence type="predicted"/>
<reference evidence="3 4" key="1">
    <citation type="submission" date="2023-09" db="EMBL/GenBank/DDBJ databases">
        <authorList>
            <person name="Rey-Velasco X."/>
        </authorList>
    </citation>
    <scope>NUCLEOTIDE SEQUENCE [LARGE SCALE GENOMIC DNA]</scope>
    <source>
        <strain evidence="3 4">F363</strain>
    </source>
</reference>
<organism evidence="3 4">
    <name type="scientific">Autumnicola tepida</name>
    <dbReference type="NCBI Taxonomy" id="3075595"/>
    <lineage>
        <taxon>Bacteria</taxon>
        <taxon>Pseudomonadati</taxon>
        <taxon>Bacteroidota</taxon>
        <taxon>Flavobacteriia</taxon>
        <taxon>Flavobacteriales</taxon>
        <taxon>Flavobacteriaceae</taxon>
        <taxon>Autumnicola</taxon>
    </lineage>
</organism>
<evidence type="ECO:0000313" key="3">
    <source>
        <dbReference type="EMBL" id="MDT0641688.1"/>
    </source>
</evidence>
<dbReference type="SUPFAM" id="SSF52833">
    <property type="entry name" value="Thioredoxin-like"/>
    <property type="match status" value="1"/>
</dbReference>
<protein>
    <submittedName>
        <fullName evidence="3">Thioredoxin family protein</fullName>
    </submittedName>
</protein>
<accession>A0ABU3C5S4</accession>
<keyword evidence="4" id="KW-1185">Reference proteome</keyword>
<sequence>MNNFLSLFLLVFLSCGSASSIHSEKEINTSAEVNRAEQQGMLLGKVERKDLEEEPYASWFNQGYEDYKPGEEAVETIEDNISDYKIKVIFGTWCPDSRREVPKIFKLLDEADYDMDDLSLIAVDRRKSTPDNLEEGLNVKRVPTVIFYKNGEEVNRFVEYPQESLEEDIAKIVSEEEYTNPYAK</sequence>
<feature type="chain" id="PRO_5047375975" evidence="1">
    <location>
        <begin position="21"/>
        <end position="184"/>
    </location>
</feature>
<dbReference type="InterPro" id="IPR013766">
    <property type="entry name" value="Thioredoxin_domain"/>
</dbReference>
<dbReference type="EMBL" id="JAVRHQ010000001">
    <property type="protein sequence ID" value="MDT0641688.1"/>
    <property type="molecule type" value="Genomic_DNA"/>
</dbReference>
<dbReference type="Pfam" id="PF14595">
    <property type="entry name" value="Thioredoxin_9"/>
    <property type="match status" value="1"/>
</dbReference>
<evidence type="ECO:0000313" key="4">
    <source>
        <dbReference type="Proteomes" id="UP001262889"/>
    </source>
</evidence>
<gene>
    <name evidence="3" type="ORF">RM553_02475</name>
</gene>
<dbReference type="PROSITE" id="PS51352">
    <property type="entry name" value="THIOREDOXIN_2"/>
    <property type="match status" value="1"/>
</dbReference>
<dbReference type="RefSeq" id="WP_311533390.1">
    <property type="nucleotide sequence ID" value="NZ_JAVRHQ010000001.1"/>
</dbReference>
<comment type="caution">
    <text evidence="3">The sequence shown here is derived from an EMBL/GenBank/DDBJ whole genome shotgun (WGS) entry which is preliminary data.</text>
</comment>
<evidence type="ECO:0000259" key="2">
    <source>
        <dbReference type="PROSITE" id="PS51352"/>
    </source>
</evidence>
<feature type="signal peptide" evidence="1">
    <location>
        <begin position="1"/>
        <end position="20"/>
    </location>
</feature>